<reference evidence="12 13" key="1">
    <citation type="journal article" date="2023" name="Sci. Data">
        <title>Genome assembly of the Korean intertidal mud-creeper Batillaria attramentaria.</title>
        <authorList>
            <person name="Patra A.K."/>
            <person name="Ho P.T."/>
            <person name="Jun S."/>
            <person name="Lee S.J."/>
            <person name="Kim Y."/>
            <person name="Won Y.J."/>
        </authorList>
    </citation>
    <scope>NUCLEOTIDE SEQUENCE [LARGE SCALE GENOMIC DNA]</scope>
    <source>
        <strain evidence="12">Wonlab-2016</strain>
    </source>
</reference>
<proteinExistence type="predicted"/>
<evidence type="ECO:0000259" key="11">
    <source>
        <dbReference type="PROSITE" id="PS50157"/>
    </source>
</evidence>
<evidence type="ECO:0000313" key="12">
    <source>
        <dbReference type="EMBL" id="KAK7500598.1"/>
    </source>
</evidence>
<evidence type="ECO:0000256" key="9">
    <source>
        <dbReference type="PROSITE-ProRule" id="PRU00042"/>
    </source>
</evidence>
<evidence type="ECO:0000256" key="8">
    <source>
        <dbReference type="ARBA" id="ARBA00023242"/>
    </source>
</evidence>
<evidence type="ECO:0000256" key="3">
    <source>
        <dbReference type="ARBA" id="ARBA00022737"/>
    </source>
</evidence>
<dbReference type="EMBL" id="JACVVK020000036">
    <property type="protein sequence ID" value="KAK7500598.1"/>
    <property type="molecule type" value="Genomic_DNA"/>
</dbReference>
<feature type="compositionally biased region" description="Polar residues" evidence="10">
    <location>
        <begin position="700"/>
        <end position="714"/>
    </location>
</feature>
<feature type="compositionally biased region" description="Polar residues" evidence="10">
    <location>
        <begin position="755"/>
        <end position="769"/>
    </location>
</feature>
<evidence type="ECO:0000256" key="6">
    <source>
        <dbReference type="ARBA" id="ARBA00023015"/>
    </source>
</evidence>
<evidence type="ECO:0000256" key="5">
    <source>
        <dbReference type="ARBA" id="ARBA00022833"/>
    </source>
</evidence>
<dbReference type="SMART" id="SM00355">
    <property type="entry name" value="ZnF_C2H2"/>
    <property type="match status" value="9"/>
</dbReference>
<feature type="domain" description="C2H2-type" evidence="11">
    <location>
        <begin position="303"/>
        <end position="330"/>
    </location>
</feature>
<dbReference type="FunFam" id="3.30.160.60:FF:000086">
    <property type="entry name" value="transcription factor E4F1 isoform X1"/>
    <property type="match status" value="1"/>
</dbReference>
<evidence type="ECO:0000256" key="10">
    <source>
        <dbReference type="SAM" id="MobiDB-lite"/>
    </source>
</evidence>
<feature type="domain" description="C2H2-type" evidence="11">
    <location>
        <begin position="158"/>
        <end position="185"/>
    </location>
</feature>
<protein>
    <recommendedName>
        <fullName evidence="11">C2H2-type domain-containing protein</fullName>
    </recommendedName>
</protein>
<feature type="compositionally biased region" description="Basic and acidic residues" evidence="10">
    <location>
        <begin position="404"/>
        <end position="418"/>
    </location>
</feature>
<accession>A0ABD0LNM7</accession>
<keyword evidence="6" id="KW-0805">Transcription regulation</keyword>
<comment type="caution">
    <text evidence="12">The sequence shown here is derived from an EMBL/GenBank/DDBJ whole genome shotgun (WGS) entry which is preliminary data.</text>
</comment>
<keyword evidence="2" id="KW-0479">Metal-binding</keyword>
<dbReference type="GO" id="GO:0005634">
    <property type="term" value="C:nucleus"/>
    <property type="evidence" value="ECO:0007669"/>
    <property type="project" value="UniProtKB-SubCell"/>
</dbReference>
<dbReference type="GO" id="GO:0008270">
    <property type="term" value="F:zinc ion binding"/>
    <property type="evidence" value="ECO:0007669"/>
    <property type="project" value="UniProtKB-KW"/>
</dbReference>
<dbReference type="FunFam" id="3.30.160.60:FF:000110">
    <property type="entry name" value="Zinc finger protein-like"/>
    <property type="match status" value="1"/>
</dbReference>
<dbReference type="PROSITE" id="PS50157">
    <property type="entry name" value="ZINC_FINGER_C2H2_2"/>
    <property type="match status" value="9"/>
</dbReference>
<evidence type="ECO:0000256" key="7">
    <source>
        <dbReference type="ARBA" id="ARBA00023163"/>
    </source>
</evidence>
<feature type="region of interest" description="Disordered" evidence="10">
    <location>
        <begin position="1"/>
        <end position="96"/>
    </location>
</feature>
<evidence type="ECO:0000256" key="1">
    <source>
        <dbReference type="ARBA" id="ARBA00004123"/>
    </source>
</evidence>
<dbReference type="Pfam" id="PF13912">
    <property type="entry name" value="zf-C2H2_6"/>
    <property type="match status" value="1"/>
</dbReference>
<dbReference type="FunFam" id="3.30.160.60:FF:000446">
    <property type="entry name" value="Zinc finger protein"/>
    <property type="match status" value="1"/>
</dbReference>
<evidence type="ECO:0000313" key="13">
    <source>
        <dbReference type="Proteomes" id="UP001519460"/>
    </source>
</evidence>
<evidence type="ECO:0000256" key="2">
    <source>
        <dbReference type="ARBA" id="ARBA00022723"/>
    </source>
</evidence>
<feature type="compositionally biased region" description="Gly residues" evidence="10">
    <location>
        <begin position="774"/>
        <end position="783"/>
    </location>
</feature>
<keyword evidence="5" id="KW-0862">Zinc</keyword>
<dbReference type="PROSITE" id="PS00028">
    <property type="entry name" value="ZINC_FINGER_C2H2_1"/>
    <property type="match status" value="8"/>
</dbReference>
<dbReference type="PANTHER" id="PTHR24399:SF23">
    <property type="entry name" value="C2H2-TYPE DOMAIN-CONTAINING PROTEIN"/>
    <property type="match status" value="1"/>
</dbReference>
<dbReference type="InterPro" id="IPR036236">
    <property type="entry name" value="Znf_C2H2_sf"/>
</dbReference>
<dbReference type="Proteomes" id="UP001519460">
    <property type="component" value="Unassembled WGS sequence"/>
</dbReference>
<organism evidence="12 13">
    <name type="scientific">Batillaria attramentaria</name>
    <dbReference type="NCBI Taxonomy" id="370345"/>
    <lineage>
        <taxon>Eukaryota</taxon>
        <taxon>Metazoa</taxon>
        <taxon>Spiralia</taxon>
        <taxon>Lophotrochozoa</taxon>
        <taxon>Mollusca</taxon>
        <taxon>Gastropoda</taxon>
        <taxon>Caenogastropoda</taxon>
        <taxon>Sorbeoconcha</taxon>
        <taxon>Cerithioidea</taxon>
        <taxon>Batillariidae</taxon>
        <taxon>Batillaria</taxon>
    </lineage>
</organism>
<keyword evidence="13" id="KW-1185">Reference proteome</keyword>
<feature type="domain" description="C2H2-type" evidence="11">
    <location>
        <begin position="247"/>
        <end position="274"/>
    </location>
</feature>
<dbReference type="Gene3D" id="3.30.160.60">
    <property type="entry name" value="Classic Zinc Finger"/>
    <property type="match status" value="7"/>
</dbReference>
<dbReference type="AlphaFoldDB" id="A0ABD0LNM7"/>
<sequence length="783" mass="86025">MLDERKSHHERAGSKHAQGIGNVEGGLGQHKTLPRWAFWDTETPPRGTNWDTETSPGGRTGTLKRPPGNVSRWESNWGVTPDSKPAKRKSRGRSKKIEEDNKFPCTECDYKTVSKAKLSDHIQRMHKGSASSCDVCGKVFPNQTYMQRHRTSHVAPQHCCDVCGKMFKIEKAMRNHRKTHEDGYTRPVFHCDMCPKTFCSQYLVDCHVKSTHMGQKKSYLCSSCGKKFTTKHSLQEHSNAHSGIKPHVCEICGKGFSYDSALRDHKFTHEEVKQFQCTLCFKSFCQRSGLKMHMRIHKDTKQFQCEDCGREFTQKQALQRHERVHKGVKPFICRLCSRSFTDASIIRRHLILVHKIHKDAKTWREDIICNVKPDLDYHVGLAGEKASPSQEQNVVHSKTKHSANRRDSLKAGNETDKLNKKKPVAVGTVPPLLSEILFSQTSTSSTVSSGYDRDRSVDSNAQLVHASALRQTSGHVTSHPPDHHSSELLPQTHVPEPVKLKSVTATPSNSQPFSVLPHFMSGSSESIPPGCRDVNSRCTLEDQRPSIPHLAQGVIETPGHAPLQSDTPSNPVFLDGSQICKRDVPINYHRSPTADTHHCFDGHVQGSGEQETSAIITTAESTSSGTGKAAASTSVATPQPWSSFYYYSQLASQFGVNFAEYPYIASGALPGGGLGVGGGVGPSSHGMEHPPTVHPRPQPLSYSHGHSGTESLPHTQELHPNPSAMYHETHTGSSGHIVSPSPPCVAMSRGGHQGTHASVTARDSSSSPPVQKEIGGGVSHSPP</sequence>
<name>A0ABD0LNM7_9CAEN</name>
<feature type="compositionally biased region" description="Basic and acidic residues" evidence="10">
    <location>
        <begin position="1"/>
        <end position="13"/>
    </location>
</feature>
<feature type="region of interest" description="Disordered" evidence="10">
    <location>
        <begin position="385"/>
        <end position="423"/>
    </location>
</feature>
<evidence type="ECO:0000256" key="4">
    <source>
        <dbReference type="ARBA" id="ARBA00022771"/>
    </source>
</evidence>
<feature type="domain" description="C2H2-type" evidence="11">
    <location>
        <begin position="275"/>
        <end position="302"/>
    </location>
</feature>
<feature type="region of interest" description="Disordered" evidence="10">
    <location>
        <begin position="470"/>
        <end position="489"/>
    </location>
</feature>
<feature type="domain" description="C2H2-type" evidence="11">
    <location>
        <begin position="219"/>
        <end position="246"/>
    </location>
</feature>
<keyword evidence="7" id="KW-0804">Transcription</keyword>
<feature type="region of interest" description="Disordered" evidence="10">
    <location>
        <begin position="679"/>
        <end position="783"/>
    </location>
</feature>
<keyword evidence="8" id="KW-0539">Nucleus</keyword>
<feature type="compositionally biased region" description="Polar residues" evidence="10">
    <location>
        <begin position="387"/>
        <end position="396"/>
    </location>
</feature>
<feature type="domain" description="C2H2-type" evidence="11">
    <location>
        <begin position="131"/>
        <end position="158"/>
    </location>
</feature>
<comment type="subcellular location">
    <subcellularLocation>
        <location evidence="1">Nucleus</location>
    </subcellularLocation>
</comment>
<keyword evidence="3" id="KW-0677">Repeat</keyword>
<dbReference type="PANTHER" id="PTHR24399">
    <property type="entry name" value="ZINC FINGER AND BTB DOMAIN-CONTAINING"/>
    <property type="match status" value="1"/>
</dbReference>
<keyword evidence="4 9" id="KW-0863">Zinc-finger</keyword>
<feature type="domain" description="C2H2-type" evidence="11">
    <location>
        <begin position="331"/>
        <end position="359"/>
    </location>
</feature>
<dbReference type="SUPFAM" id="SSF57667">
    <property type="entry name" value="beta-beta-alpha zinc fingers"/>
    <property type="match status" value="5"/>
</dbReference>
<dbReference type="InterPro" id="IPR013087">
    <property type="entry name" value="Znf_C2H2_type"/>
</dbReference>
<feature type="domain" description="C2H2-type" evidence="11">
    <location>
        <begin position="189"/>
        <end position="217"/>
    </location>
</feature>
<gene>
    <name evidence="12" type="ORF">BaRGS_00008173</name>
</gene>
<feature type="domain" description="C2H2-type" evidence="11">
    <location>
        <begin position="103"/>
        <end position="131"/>
    </location>
</feature>
<dbReference type="Pfam" id="PF00096">
    <property type="entry name" value="zf-C2H2"/>
    <property type="match status" value="5"/>
</dbReference>